<keyword evidence="2" id="KW-0238">DNA-binding</keyword>
<feature type="domain" description="HTH gntR-type" evidence="4">
    <location>
        <begin position="19"/>
        <end position="86"/>
    </location>
</feature>
<dbReference type="Proteomes" id="UP000217935">
    <property type="component" value="Chromosome"/>
</dbReference>
<dbReference type="SMART" id="SM00895">
    <property type="entry name" value="FCD"/>
    <property type="match status" value="1"/>
</dbReference>
<dbReference type="InterPro" id="IPR008920">
    <property type="entry name" value="TF_FadR/GntR_C"/>
</dbReference>
<dbReference type="SMART" id="SM00345">
    <property type="entry name" value="HTH_GNTR"/>
    <property type="match status" value="2"/>
</dbReference>
<reference evidence="5 6" key="1">
    <citation type="submission" date="2017-06" db="EMBL/GenBank/DDBJ databases">
        <title>Celeribacter sp. TSPH2 complete genome sequence.</title>
        <authorList>
            <person name="Woo J.-H."/>
            <person name="Kim H.-S."/>
        </authorList>
    </citation>
    <scope>NUCLEOTIDE SEQUENCE [LARGE SCALE GENOMIC DNA]</scope>
    <source>
        <strain evidence="5 6">TSPH2</strain>
    </source>
</reference>
<keyword evidence="6" id="KW-1185">Reference proteome</keyword>
<dbReference type="SUPFAM" id="SSF46785">
    <property type="entry name" value="Winged helix' DNA-binding domain"/>
    <property type="match status" value="2"/>
</dbReference>
<dbReference type="InterPro" id="IPR036390">
    <property type="entry name" value="WH_DNA-bd_sf"/>
</dbReference>
<dbReference type="OrthoDB" id="8066003at2"/>
<dbReference type="PANTHER" id="PTHR43537">
    <property type="entry name" value="TRANSCRIPTIONAL REGULATOR, GNTR FAMILY"/>
    <property type="match status" value="1"/>
</dbReference>
<keyword evidence="3" id="KW-0804">Transcription</keyword>
<sequence length="335" mass="37533">MMTVTEATSRSSDDSDKRAPLFELAAELIRNNIAQGYLYPGLVLQESALSERLDMSRATVKRALEILEDEGGVQRFSGRGFVVSGTTHDPKREDLRQIELDLSMLDGSAGKPSWLRVYDDVAYYVTRCPVFGCYRIVEVQMAEEYGVSRTIIRDVLGRLQERGLVHKNRTSRWIVEPLTSKKIKDKYELRGILEVAALSSAKLPTRQLRDLAEEIRALCDQTAPTPAQWFSLDRRFFEMVVLSTPNEDLANYASNNRLALEACQAAFFSLGLPPDTQSILELGQVIELALSGSVKAAQSMLAMHLKKARDRTIAQLKITAILPPPSDFPSYLQFT</sequence>
<protein>
    <submittedName>
        <fullName evidence="5">GntR family transcriptional regulator</fullName>
    </submittedName>
</protein>
<dbReference type="GO" id="GO:0003677">
    <property type="term" value="F:DNA binding"/>
    <property type="evidence" value="ECO:0007669"/>
    <property type="project" value="UniProtKB-KW"/>
</dbReference>
<organism evidence="5 6">
    <name type="scientific">Celeribacter ethanolicus</name>
    <dbReference type="NCBI Taxonomy" id="1758178"/>
    <lineage>
        <taxon>Bacteria</taxon>
        <taxon>Pseudomonadati</taxon>
        <taxon>Pseudomonadota</taxon>
        <taxon>Alphaproteobacteria</taxon>
        <taxon>Rhodobacterales</taxon>
        <taxon>Roseobacteraceae</taxon>
        <taxon>Celeribacter</taxon>
    </lineage>
</organism>
<dbReference type="Gene3D" id="1.10.10.10">
    <property type="entry name" value="Winged helix-like DNA-binding domain superfamily/Winged helix DNA-binding domain"/>
    <property type="match status" value="2"/>
</dbReference>
<evidence type="ECO:0000256" key="3">
    <source>
        <dbReference type="ARBA" id="ARBA00023163"/>
    </source>
</evidence>
<accession>A0A291GAB3</accession>
<name>A0A291GAB3_9RHOB</name>
<dbReference type="Gene3D" id="1.20.120.530">
    <property type="entry name" value="GntR ligand-binding domain-like"/>
    <property type="match status" value="1"/>
</dbReference>
<evidence type="ECO:0000313" key="5">
    <source>
        <dbReference type="EMBL" id="ATG47098.1"/>
    </source>
</evidence>
<dbReference type="STRING" id="1758178.GCA_001550095_00455"/>
<dbReference type="EMBL" id="CP022196">
    <property type="protein sequence ID" value="ATG47098.1"/>
    <property type="molecule type" value="Genomic_DNA"/>
</dbReference>
<proteinExistence type="predicted"/>
<dbReference type="KEGG" id="ceh:CEW89_05620"/>
<keyword evidence="1" id="KW-0805">Transcription regulation</keyword>
<dbReference type="InterPro" id="IPR011711">
    <property type="entry name" value="GntR_C"/>
</dbReference>
<evidence type="ECO:0000259" key="4">
    <source>
        <dbReference type="PROSITE" id="PS50949"/>
    </source>
</evidence>
<dbReference type="GO" id="GO:0003700">
    <property type="term" value="F:DNA-binding transcription factor activity"/>
    <property type="evidence" value="ECO:0007669"/>
    <property type="project" value="InterPro"/>
</dbReference>
<gene>
    <name evidence="5" type="ORF">CEW89_05620</name>
</gene>
<dbReference type="InterPro" id="IPR036388">
    <property type="entry name" value="WH-like_DNA-bd_sf"/>
</dbReference>
<dbReference type="PROSITE" id="PS50949">
    <property type="entry name" value="HTH_GNTR"/>
    <property type="match status" value="1"/>
</dbReference>
<dbReference type="InterPro" id="IPR000524">
    <property type="entry name" value="Tscrpt_reg_HTH_GntR"/>
</dbReference>
<dbReference type="Pfam" id="PF07729">
    <property type="entry name" value="FCD"/>
    <property type="match status" value="1"/>
</dbReference>
<evidence type="ECO:0000313" key="6">
    <source>
        <dbReference type="Proteomes" id="UP000217935"/>
    </source>
</evidence>
<dbReference type="Pfam" id="PF00392">
    <property type="entry name" value="GntR"/>
    <property type="match status" value="1"/>
</dbReference>
<dbReference type="PANTHER" id="PTHR43537:SF24">
    <property type="entry name" value="GLUCONATE OPERON TRANSCRIPTIONAL REPRESSOR"/>
    <property type="match status" value="1"/>
</dbReference>
<dbReference type="AlphaFoldDB" id="A0A291GAB3"/>
<dbReference type="CDD" id="cd07377">
    <property type="entry name" value="WHTH_GntR"/>
    <property type="match status" value="1"/>
</dbReference>
<dbReference type="SUPFAM" id="SSF48008">
    <property type="entry name" value="GntR ligand-binding domain-like"/>
    <property type="match status" value="1"/>
</dbReference>
<evidence type="ECO:0000256" key="2">
    <source>
        <dbReference type="ARBA" id="ARBA00023125"/>
    </source>
</evidence>
<evidence type="ECO:0000256" key="1">
    <source>
        <dbReference type="ARBA" id="ARBA00023015"/>
    </source>
</evidence>